<evidence type="ECO:0000313" key="1">
    <source>
        <dbReference type="EMBL" id="RDI73953.1"/>
    </source>
</evidence>
<accession>A0A7M2YV13</accession>
<organism evidence="1 2">
    <name type="scientific">Gaiella occulta</name>
    <dbReference type="NCBI Taxonomy" id="1002870"/>
    <lineage>
        <taxon>Bacteria</taxon>
        <taxon>Bacillati</taxon>
        <taxon>Actinomycetota</taxon>
        <taxon>Thermoleophilia</taxon>
        <taxon>Gaiellales</taxon>
        <taxon>Gaiellaceae</taxon>
        <taxon>Gaiella</taxon>
    </lineage>
</organism>
<dbReference type="EMBL" id="QQZY01000006">
    <property type="protein sequence ID" value="RDI73953.1"/>
    <property type="molecule type" value="Genomic_DNA"/>
</dbReference>
<gene>
    <name evidence="1" type="ORF">Gocc_2517</name>
</gene>
<sequence length="69" mass="7782">MTDQRPDPSPEEHLPDELRRRLVANPLYLVERDAAFGIGSSDLYCVADEVEGTIRPASREEIQAILDED</sequence>
<dbReference type="AlphaFoldDB" id="A0A7M2YV13"/>
<proteinExistence type="predicted"/>
<keyword evidence="2" id="KW-1185">Reference proteome</keyword>
<dbReference type="Proteomes" id="UP000254134">
    <property type="component" value="Unassembled WGS sequence"/>
</dbReference>
<comment type="caution">
    <text evidence="1">The sequence shown here is derived from an EMBL/GenBank/DDBJ whole genome shotgun (WGS) entry which is preliminary data.</text>
</comment>
<protein>
    <submittedName>
        <fullName evidence="1">Uncharacterized protein</fullName>
    </submittedName>
</protein>
<evidence type="ECO:0000313" key="2">
    <source>
        <dbReference type="Proteomes" id="UP000254134"/>
    </source>
</evidence>
<reference evidence="1 2" key="1">
    <citation type="submission" date="2018-07" db="EMBL/GenBank/DDBJ databases">
        <title>High-quality-draft genome sequence of Gaiella occulta.</title>
        <authorList>
            <person name="Severino R."/>
            <person name="Froufe H.J.C."/>
            <person name="Rainey F.A."/>
            <person name="Barroso C."/>
            <person name="Albuquerque L."/>
            <person name="Lobo-Da-Cunha A."/>
            <person name="Da Costa M.S."/>
            <person name="Egas C."/>
        </authorList>
    </citation>
    <scope>NUCLEOTIDE SEQUENCE [LARGE SCALE GENOMIC DNA]</scope>
    <source>
        <strain evidence="1 2">F2-233</strain>
    </source>
</reference>
<name>A0A7M2YV13_9ACTN</name>
<reference evidence="2" key="2">
    <citation type="journal article" date="2019" name="MicrobiologyOpen">
        <title>High-quality draft genome sequence of Gaiella occulta isolated from a 150 meter deep mineral water borehole and comparison with the genome sequences of other deep-branching lineages of the phylum Actinobacteria.</title>
        <authorList>
            <person name="Severino R."/>
            <person name="Froufe H.J.C."/>
            <person name="Barroso C."/>
            <person name="Albuquerque L."/>
            <person name="Lobo-da-Cunha A."/>
            <person name="da Costa M.S."/>
            <person name="Egas C."/>
        </authorList>
    </citation>
    <scope>NUCLEOTIDE SEQUENCE [LARGE SCALE GENOMIC DNA]</scope>
    <source>
        <strain evidence="2">F2-233</strain>
    </source>
</reference>